<evidence type="ECO:0000259" key="8">
    <source>
        <dbReference type="PROSITE" id="PS50850"/>
    </source>
</evidence>
<feature type="transmembrane region" description="Helical" evidence="7">
    <location>
        <begin position="296"/>
        <end position="314"/>
    </location>
</feature>
<dbReference type="PANTHER" id="PTHR23517:SF3">
    <property type="entry name" value="INTEGRAL MEMBRANE TRANSPORT PROTEIN"/>
    <property type="match status" value="1"/>
</dbReference>
<accession>A0ABQ6LYF3</accession>
<feature type="domain" description="Major facilitator superfamily (MFS) profile" evidence="8">
    <location>
        <begin position="13"/>
        <end position="406"/>
    </location>
</feature>
<dbReference type="InterPro" id="IPR050171">
    <property type="entry name" value="MFS_Transporters"/>
</dbReference>
<protein>
    <submittedName>
        <fullName evidence="9">Tetracycline resistance MFS efflux pump</fullName>
    </submittedName>
</protein>
<dbReference type="PROSITE" id="PS50850">
    <property type="entry name" value="MFS"/>
    <property type="match status" value="1"/>
</dbReference>
<proteinExistence type="predicted"/>
<evidence type="ECO:0000256" key="3">
    <source>
        <dbReference type="ARBA" id="ARBA00022475"/>
    </source>
</evidence>
<feature type="transmembrane region" description="Helical" evidence="7">
    <location>
        <begin position="382"/>
        <end position="401"/>
    </location>
</feature>
<gene>
    <name evidence="9" type="ORF">MNKW57_14390</name>
</gene>
<dbReference type="RefSeq" id="WP_285763758.1">
    <property type="nucleotide sequence ID" value="NZ_BSYJ01000003.1"/>
</dbReference>
<feature type="transmembrane region" description="Helical" evidence="7">
    <location>
        <begin position="174"/>
        <end position="194"/>
    </location>
</feature>
<keyword evidence="2" id="KW-0813">Transport</keyword>
<evidence type="ECO:0000256" key="2">
    <source>
        <dbReference type="ARBA" id="ARBA00022448"/>
    </source>
</evidence>
<evidence type="ECO:0000256" key="5">
    <source>
        <dbReference type="ARBA" id="ARBA00022989"/>
    </source>
</evidence>
<feature type="transmembrane region" description="Helical" evidence="7">
    <location>
        <begin position="353"/>
        <end position="376"/>
    </location>
</feature>
<dbReference type="Proteomes" id="UP001224392">
    <property type="component" value="Unassembled WGS sequence"/>
</dbReference>
<comment type="subcellular location">
    <subcellularLocation>
        <location evidence="1">Cell membrane</location>
        <topology evidence="1">Multi-pass membrane protein</topology>
    </subcellularLocation>
</comment>
<dbReference type="EMBL" id="BSYJ01000003">
    <property type="protein sequence ID" value="GMG87118.1"/>
    <property type="molecule type" value="Genomic_DNA"/>
</dbReference>
<keyword evidence="3" id="KW-1003">Cell membrane</keyword>
<reference evidence="9 10" key="1">
    <citation type="submission" date="2023-04" db="EMBL/GenBank/DDBJ databases">
        <title>Marinobulbifer ophiurae gen. nov., sp. Nov., isolate from tissue of brittle star Ophioplocus japonicus.</title>
        <authorList>
            <person name="Kawano K."/>
            <person name="Sawayama S."/>
            <person name="Nakagawa S."/>
        </authorList>
    </citation>
    <scope>NUCLEOTIDE SEQUENCE [LARGE SCALE GENOMIC DNA]</scope>
    <source>
        <strain evidence="9 10">NKW57</strain>
    </source>
</reference>
<feature type="transmembrane region" description="Helical" evidence="7">
    <location>
        <begin position="9"/>
        <end position="30"/>
    </location>
</feature>
<organism evidence="9 10">
    <name type="scientific">Biformimicrobium ophioploci</name>
    <dbReference type="NCBI Taxonomy" id="3036711"/>
    <lineage>
        <taxon>Bacteria</taxon>
        <taxon>Pseudomonadati</taxon>
        <taxon>Pseudomonadota</taxon>
        <taxon>Gammaproteobacteria</taxon>
        <taxon>Cellvibrionales</taxon>
        <taxon>Microbulbiferaceae</taxon>
        <taxon>Biformimicrobium</taxon>
    </lineage>
</organism>
<feature type="transmembrane region" description="Helical" evidence="7">
    <location>
        <begin position="88"/>
        <end position="105"/>
    </location>
</feature>
<name>A0ABQ6LYF3_9GAMM</name>
<keyword evidence="10" id="KW-1185">Reference proteome</keyword>
<dbReference type="InterPro" id="IPR005829">
    <property type="entry name" value="Sugar_transporter_CS"/>
</dbReference>
<dbReference type="PANTHER" id="PTHR23517">
    <property type="entry name" value="RESISTANCE PROTEIN MDTM, PUTATIVE-RELATED-RELATED"/>
    <property type="match status" value="1"/>
</dbReference>
<dbReference type="SUPFAM" id="SSF103473">
    <property type="entry name" value="MFS general substrate transporter"/>
    <property type="match status" value="1"/>
</dbReference>
<evidence type="ECO:0000256" key="1">
    <source>
        <dbReference type="ARBA" id="ARBA00004651"/>
    </source>
</evidence>
<keyword evidence="5 7" id="KW-1133">Transmembrane helix</keyword>
<feature type="transmembrane region" description="Helical" evidence="7">
    <location>
        <begin position="320"/>
        <end position="341"/>
    </location>
</feature>
<dbReference type="InterPro" id="IPR036259">
    <property type="entry name" value="MFS_trans_sf"/>
</dbReference>
<feature type="transmembrane region" description="Helical" evidence="7">
    <location>
        <begin position="53"/>
        <end position="76"/>
    </location>
</feature>
<evidence type="ECO:0000256" key="4">
    <source>
        <dbReference type="ARBA" id="ARBA00022692"/>
    </source>
</evidence>
<comment type="caution">
    <text evidence="9">The sequence shown here is derived from an EMBL/GenBank/DDBJ whole genome shotgun (WGS) entry which is preliminary data.</text>
</comment>
<feature type="transmembrane region" description="Helical" evidence="7">
    <location>
        <begin position="111"/>
        <end position="133"/>
    </location>
</feature>
<sequence>MDAVRARGILAGVILISLVSTAGIALPYPILSPLFLTGEPTPLTNYLGLPPKLLLGILLALYPLGMLVGGSIIGALSDRYGRRRTLSITLGLAALGYVATALAVVQESFPLFALARLVTGFCEGNIAVARAVALDLHPHVSRERAMALVYAASYAGWLIGPLTGGYLAPLGIDTVFYVAATAMALSMVVIVVVLPRDRVAAGAGAAPPKRLWDAMREDNSVHLLREPAIARMMGYHFLFTLGLNTFYEMYPLWLVEAQGQGSLEIAWTTVVVTAFMIGTSALVVTPVARSIGGERVVVWFTVLLGLLLLMSPLIEGVGLYVGFACVGVAIAFVNGAFPSLMSARFGERGEGRVMGLLVTSFCLANVLMALGGSLLAMLNIHWPMLLAGVLCLLAAGWFVWVQKHAAGAAVE</sequence>
<evidence type="ECO:0000256" key="6">
    <source>
        <dbReference type="ARBA" id="ARBA00023136"/>
    </source>
</evidence>
<dbReference type="InterPro" id="IPR011701">
    <property type="entry name" value="MFS"/>
</dbReference>
<keyword evidence="4 7" id="KW-0812">Transmembrane</keyword>
<dbReference type="PROSITE" id="PS00216">
    <property type="entry name" value="SUGAR_TRANSPORT_1"/>
    <property type="match status" value="1"/>
</dbReference>
<dbReference type="InterPro" id="IPR020846">
    <property type="entry name" value="MFS_dom"/>
</dbReference>
<feature type="transmembrane region" description="Helical" evidence="7">
    <location>
        <begin position="265"/>
        <end position="284"/>
    </location>
</feature>
<keyword evidence="6 7" id="KW-0472">Membrane</keyword>
<feature type="transmembrane region" description="Helical" evidence="7">
    <location>
        <begin position="145"/>
        <end position="168"/>
    </location>
</feature>
<feature type="transmembrane region" description="Helical" evidence="7">
    <location>
        <begin position="233"/>
        <end position="253"/>
    </location>
</feature>
<evidence type="ECO:0000313" key="10">
    <source>
        <dbReference type="Proteomes" id="UP001224392"/>
    </source>
</evidence>
<evidence type="ECO:0000256" key="7">
    <source>
        <dbReference type="SAM" id="Phobius"/>
    </source>
</evidence>
<dbReference type="Gene3D" id="1.20.1250.20">
    <property type="entry name" value="MFS general substrate transporter like domains"/>
    <property type="match status" value="1"/>
</dbReference>
<dbReference type="Pfam" id="PF07690">
    <property type="entry name" value="MFS_1"/>
    <property type="match status" value="1"/>
</dbReference>
<evidence type="ECO:0000313" key="9">
    <source>
        <dbReference type="EMBL" id="GMG87118.1"/>
    </source>
</evidence>